<dbReference type="EMBL" id="ANKE01000652">
    <property type="protein sequence ID" value="EPC70700.1"/>
    <property type="molecule type" value="Genomic_DNA"/>
</dbReference>
<evidence type="ECO:0000313" key="2">
    <source>
        <dbReference type="Proteomes" id="UP000014244"/>
    </source>
</evidence>
<dbReference type="NCBIfam" id="NF033831">
    <property type="entry name" value="sce7725_fam"/>
    <property type="match status" value="1"/>
</dbReference>
<proteinExistence type="predicted"/>
<dbReference type="AlphaFoldDB" id="A0A829H5J9"/>
<name>A0A829H5J9_LACPA</name>
<gene>
    <name evidence="1" type="ORF">Lpp41_13680</name>
</gene>
<protein>
    <submittedName>
        <fullName evidence="1">Uncharacterized protein</fullName>
    </submittedName>
</protein>
<feature type="non-terminal residue" evidence="1">
    <location>
        <position position="132"/>
    </location>
</feature>
<evidence type="ECO:0000313" key="1">
    <source>
        <dbReference type="EMBL" id="EPC70700.1"/>
    </source>
</evidence>
<dbReference type="InterPro" id="IPR047727">
    <property type="entry name" value="Sce7725-like"/>
</dbReference>
<dbReference type="Proteomes" id="UP000014244">
    <property type="component" value="Unassembled WGS sequence"/>
</dbReference>
<organism evidence="1 2">
    <name type="scientific">Lacticaseibacillus paracasei subsp. paracasei Lpp41</name>
    <dbReference type="NCBI Taxonomy" id="1256208"/>
    <lineage>
        <taxon>Bacteria</taxon>
        <taxon>Bacillati</taxon>
        <taxon>Bacillota</taxon>
        <taxon>Bacilli</taxon>
        <taxon>Lactobacillales</taxon>
        <taxon>Lactobacillaceae</taxon>
        <taxon>Lacticaseibacillus</taxon>
    </lineage>
</organism>
<reference evidence="1 2" key="1">
    <citation type="journal article" date="2013" name="PLoS ONE">
        <title>Lactobacillus paracasei comparative genomics: towards species pan-genome definition and exploitation of diversity.</title>
        <authorList>
            <person name="Smokvina T."/>
            <person name="Wels M."/>
            <person name="Polka J."/>
            <person name="Chervaux C."/>
            <person name="Brisse S."/>
            <person name="Boekhorst J."/>
            <person name="van Hylckama Vlieg J.E."/>
            <person name="Siezen R.J."/>
        </authorList>
    </citation>
    <scope>NUCLEOTIDE SEQUENCE [LARGE SCALE GENOMIC DNA]</scope>
    <source>
        <strain evidence="1 2">Lpp41</strain>
    </source>
</reference>
<sequence length="132" mass="14174">MNYFPIIRGKLYDLAAVTQLVADHQLPNTVTPIIEPVKDIAGVTKATSAMAHAAHPGYVIQNPQVGNYQLLAAPRHLAVLSHTVQPARIFDAQPAALVIATTAAQAKLLPKRQLALVPDEARVRQLALPHAV</sequence>
<accession>A0A829H5J9</accession>
<comment type="caution">
    <text evidence="1">The sequence shown here is derived from an EMBL/GenBank/DDBJ whole genome shotgun (WGS) entry which is preliminary data.</text>
</comment>